<dbReference type="EMBL" id="KN826293">
    <property type="protein sequence ID" value="KIK79393.1"/>
    <property type="molecule type" value="Genomic_DNA"/>
</dbReference>
<organism evidence="1 2">
    <name type="scientific">Paxillus rubicundulus Ve08.2h10</name>
    <dbReference type="NCBI Taxonomy" id="930991"/>
    <lineage>
        <taxon>Eukaryota</taxon>
        <taxon>Fungi</taxon>
        <taxon>Dikarya</taxon>
        <taxon>Basidiomycota</taxon>
        <taxon>Agaricomycotina</taxon>
        <taxon>Agaricomycetes</taxon>
        <taxon>Agaricomycetidae</taxon>
        <taxon>Boletales</taxon>
        <taxon>Paxilineae</taxon>
        <taxon>Paxillaceae</taxon>
        <taxon>Paxillus</taxon>
    </lineage>
</organism>
<dbReference type="HOGENOM" id="CLU_2776669_0_0_1"/>
<evidence type="ECO:0000313" key="2">
    <source>
        <dbReference type="Proteomes" id="UP000054538"/>
    </source>
</evidence>
<reference evidence="2" key="2">
    <citation type="submission" date="2015-01" db="EMBL/GenBank/DDBJ databases">
        <title>Evolutionary Origins and Diversification of the Mycorrhizal Mutualists.</title>
        <authorList>
            <consortium name="DOE Joint Genome Institute"/>
            <consortium name="Mycorrhizal Genomics Consortium"/>
            <person name="Kohler A."/>
            <person name="Kuo A."/>
            <person name="Nagy L.G."/>
            <person name="Floudas D."/>
            <person name="Copeland A."/>
            <person name="Barry K.W."/>
            <person name="Cichocki N."/>
            <person name="Veneault-Fourrey C."/>
            <person name="LaButti K."/>
            <person name="Lindquist E.A."/>
            <person name="Lipzen A."/>
            <person name="Lundell T."/>
            <person name="Morin E."/>
            <person name="Murat C."/>
            <person name="Riley R."/>
            <person name="Ohm R."/>
            <person name="Sun H."/>
            <person name="Tunlid A."/>
            <person name="Henrissat B."/>
            <person name="Grigoriev I.V."/>
            <person name="Hibbett D.S."/>
            <person name="Martin F."/>
        </authorList>
    </citation>
    <scope>NUCLEOTIDE SEQUENCE [LARGE SCALE GENOMIC DNA]</scope>
    <source>
        <strain evidence="2">Ve08.2h10</strain>
    </source>
</reference>
<sequence length="69" mass="7773">MESGQVPVTWALQLSDLIAEYMMDRFKGCLLPEGKSDEVIPYPFIPTRAVCEADQIVQELVLAYRNPGE</sequence>
<reference evidence="1 2" key="1">
    <citation type="submission" date="2014-04" db="EMBL/GenBank/DDBJ databases">
        <authorList>
            <consortium name="DOE Joint Genome Institute"/>
            <person name="Kuo A."/>
            <person name="Kohler A."/>
            <person name="Jargeat P."/>
            <person name="Nagy L.G."/>
            <person name="Floudas D."/>
            <person name="Copeland A."/>
            <person name="Barry K.W."/>
            <person name="Cichocki N."/>
            <person name="Veneault-Fourrey C."/>
            <person name="LaButti K."/>
            <person name="Lindquist E.A."/>
            <person name="Lipzen A."/>
            <person name="Lundell T."/>
            <person name="Morin E."/>
            <person name="Murat C."/>
            <person name="Sun H."/>
            <person name="Tunlid A."/>
            <person name="Henrissat B."/>
            <person name="Grigoriev I.V."/>
            <person name="Hibbett D.S."/>
            <person name="Martin F."/>
            <person name="Nordberg H.P."/>
            <person name="Cantor M.N."/>
            <person name="Hua S.X."/>
        </authorList>
    </citation>
    <scope>NUCLEOTIDE SEQUENCE [LARGE SCALE GENOMIC DNA]</scope>
    <source>
        <strain evidence="1 2">Ve08.2h10</strain>
    </source>
</reference>
<dbReference type="Proteomes" id="UP000054538">
    <property type="component" value="Unassembled WGS sequence"/>
</dbReference>
<proteinExistence type="predicted"/>
<accession>A0A0D0CVC6</accession>
<dbReference type="InParanoid" id="A0A0D0CVC6"/>
<dbReference type="AlphaFoldDB" id="A0A0D0CVC6"/>
<protein>
    <submittedName>
        <fullName evidence="1">Uncharacterized protein</fullName>
    </submittedName>
</protein>
<gene>
    <name evidence="1" type="ORF">PAXRUDRAFT_161402</name>
</gene>
<keyword evidence="2" id="KW-1185">Reference proteome</keyword>
<name>A0A0D0CVC6_9AGAM</name>
<evidence type="ECO:0000313" key="1">
    <source>
        <dbReference type="EMBL" id="KIK79393.1"/>
    </source>
</evidence>